<dbReference type="PANTHER" id="PTHR34220:SF7">
    <property type="entry name" value="SENSOR HISTIDINE KINASE YPDA"/>
    <property type="match status" value="1"/>
</dbReference>
<comment type="caution">
    <text evidence="11">The sequence shown here is derived from an EMBL/GenBank/DDBJ whole genome shotgun (WGS) entry which is preliminary data.</text>
</comment>
<dbReference type="InterPro" id="IPR003594">
    <property type="entry name" value="HATPase_dom"/>
</dbReference>
<proteinExistence type="predicted"/>
<keyword evidence="7 9" id="KW-1133">Transmembrane helix</keyword>
<dbReference type="Pfam" id="PF02743">
    <property type="entry name" value="dCache_1"/>
    <property type="match status" value="1"/>
</dbReference>
<dbReference type="AlphaFoldDB" id="A0A917M732"/>
<dbReference type="InterPro" id="IPR003660">
    <property type="entry name" value="HAMP_dom"/>
</dbReference>
<dbReference type="InterPro" id="IPR036890">
    <property type="entry name" value="HATPase_C_sf"/>
</dbReference>
<keyword evidence="2" id="KW-1003">Cell membrane</keyword>
<dbReference type="InterPro" id="IPR033479">
    <property type="entry name" value="dCache_1"/>
</dbReference>
<dbReference type="PROSITE" id="PS50885">
    <property type="entry name" value="HAMP"/>
    <property type="match status" value="1"/>
</dbReference>
<dbReference type="InterPro" id="IPR010559">
    <property type="entry name" value="Sig_transdc_His_kin_internal"/>
</dbReference>
<evidence type="ECO:0000313" key="12">
    <source>
        <dbReference type="Proteomes" id="UP000600247"/>
    </source>
</evidence>
<keyword evidence="6 11" id="KW-0418">Kinase</keyword>
<evidence type="ECO:0000256" key="4">
    <source>
        <dbReference type="ARBA" id="ARBA00022679"/>
    </source>
</evidence>
<evidence type="ECO:0000313" key="11">
    <source>
        <dbReference type="EMBL" id="GGG81622.1"/>
    </source>
</evidence>
<keyword evidence="4" id="KW-0808">Transferase</keyword>
<evidence type="ECO:0000256" key="5">
    <source>
        <dbReference type="ARBA" id="ARBA00022692"/>
    </source>
</evidence>
<dbReference type="Proteomes" id="UP000600247">
    <property type="component" value="Unassembled WGS sequence"/>
</dbReference>
<dbReference type="InterPro" id="IPR050640">
    <property type="entry name" value="Bact_2-comp_sensor_kinase"/>
</dbReference>
<evidence type="ECO:0000256" key="7">
    <source>
        <dbReference type="ARBA" id="ARBA00022989"/>
    </source>
</evidence>
<evidence type="ECO:0000256" key="8">
    <source>
        <dbReference type="ARBA" id="ARBA00023136"/>
    </source>
</evidence>
<dbReference type="GO" id="GO:0005886">
    <property type="term" value="C:plasma membrane"/>
    <property type="evidence" value="ECO:0007669"/>
    <property type="project" value="UniProtKB-SubCell"/>
</dbReference>
<feature type="domain" description="HAMP" evidence="10">
    <location>
        <begin position="319"/>
        <end position="371"/>
    </location>
</feature>
<sequence length="599" mass="67043">MKRGWERWEMRWISSSLKRKLSFLLLLSVLIPLLALGLFSYDMASTATEQKAKQSGLSILSQTATNLEFIVQDIENISIFIIGQKDIQQYLSNRGDDAVKQTQMIEFLSNLVFSKSYISDITIYPMYQSHLLSNTTIFKTALPTISGQDGQSFQASEKWWSTRYETTTAAGTKQVISLVRPIRSINSFKQIGTLVISVDEKALSRILAQAGMPGGGSVVLSNAEGQLLTGSIQEKMPATMAELLPGYSAKGHSGAANYGSGDDKRTVLHDTVAGVNWRLTGIMPFSEYRSQNNYVLKIMAIVIVLSIIIVTALVLYFVQRITNPLTMLTQFLKSSNPEEPMQTYPVETMDEVGQLVRSYNKFSERIAALTEQVKLEESYKKEADMQALQAQINPHFLYNTLSSIHWMALMNQDAKTADMVGSLSDFLRFSLNKGEEFCPVEQEAAHAGHYATIQAIRFPDRFKLTMRIDPELREQVMLKLLLQPLIENALIHGVQKREGFGEITVTAQRQGGWMAFAVSDNGAGMDALKLSAIEKELHGPDDRVRERERLQEGSYGLRNVHKRLLLHYGTEAGLRVESTEQIGTRVSFAIPISQEEEAV</sequence>
<dbReference type="SMART" id="SM00387">
    <property type="entry name" value="HATPase_c"/>
    <property type="match status" value="1"/>
</dbReference>
<evidence type="ECO:0000256" key="3">
    <source>
        <dbReference type="ARBA" id="ARBA00022553"/>
    </source>
</evidence>
<name>A0A917M732_9BACL</name>
<evidence type="ECO:0000256" key="6">
    <source>
        <dbReference type="ARBA" id="ARBA00022777"/>
    </source>
</evidence>
<evidence type="ECO:0000256" key="9">
    <source>
        <dbReference type="SAM" id="Phobius"/>
    </source>
</evidence>
<dbReference type="Gene3D" id="6.10.340.10">
    <property type="match status" value="1"/>
</dbReference>
<dbReference type="Gene3D" id="3.30.450.20">
    <property type="entry name" value="PAS domain"/>
    <property type="match status" value="2"/>
</dbReference>
<keyword evidence="12" id="KW-1185">Reference proteome</keyword>
<dbReference type="Pfam" id="PF02518">
    <property type="entry name" value="HATPase_c"/>
    <property type="match status" value="1"/>
</dbReference>
<feature type="transmembrane region" description="Helical" evidence="9">
    <location>
        <begin position="294"/>
        <end position="318"/>
    </location>
</feature>
<dbReference type="Gene3D" id="3.30.565.10">
    <property type="entry name" value="Histidine kinase-like ATPase, C-terminal domain"/>
    <property type="match status" value="1"/>
</dbReference>
<dbReference type="SUPFAM" id="SSF55874">
    <property type="entry name" value="ATPase domain of HSP90 chaperone/DNA topoisomerase II/histidine kinase"/>
    <property type="match status" value="1"/>
</dbReference>
<dbReference type="PANTHER" id="PTHR34220">
    <property type="entry name" value="SENSOR HISTIDINE KINASE YPDA"/>
    <property type="match status" value="1"/>
</dbReference>
<dbReference type="GO" id="GO:0000155">
    <property type="term" value="F:phosphorelay sensor kinase activity"/>
    <property type="evidence" value="ECO:0007669"/>
    <property type="project" value="InterPro"/>
</dbReference>
<keyword evidence="8 9" id="KW-0472">Membrane</keyword>
<evidence type="ECO:0000259" key="10">
    <source>
        <dbReference type="PROSITE" id="PS50885"/>
    </source>
</evidence>
<dbReference type="Pfam" id="PF06580">
    <property type="entry name" value="His_kinase"/>
    <property type="match status" value="1"/>
</dbReference>
<reference evidence="11 12" key="1">
    <citation type="journal article" date="2014" name="Int. J. Syst. Evol. Microbiol.">
        <title>Complete genome sequence of Corynebacterium casei LMG S-19264T (=DSM 44701T), isolated from a smear-ripened cheese.</title>
        <authorList>
            <consortium name="US DOE Joint Genome Institute (JGI-PGF)"/>
            <person name="Walter F."/>
            <person name="Albersmeier A."/>
            <person name="Kalinowski J."/>
            <person name="Ruckert C."/>
        </authorList>
    </citation>
    <scope>NUCLEOTIDE SEQUENCE [LARGE SCALE GENOMIC DNA]</scope>
    <source>
        <strain evidence="11 12">CGMCC 1.15286</strain>
    </source>
</reference>
<dbReference type="RefSeq" id="WP_229692314.1">
    <property type="nucleotide sequence ID" value="NZ_BMHY01000010.1"/>
</dbReference>
<organism evidence="11 12">
    <name type="scientific">Paenibacillus radicis</name>
    <name type="common">ex Gao et al. 2016</name>
    <dbReference type="NCBI Taxonomy" id="1737354"/>
    <lineage>
        <taxon>Bacteria</taxon>
        <taxon>Bacillati</taxon>
        <taxon>Bacillota</taxon>
        <taxon>Bacilli</taxon>
        <taxon>Bacillales</taxon>
        <taxon>Paenibacillaceae</taxon>
        <taxon>Paenibacillus</taxon>
    </lineage>
</organism>
<keyword evidence="3" id="KW-0597">Phosphoprotein</keyword>
<protein>
    <submittedName>
        <fullName evidence="11">Sensor histidine kinase YesM</fullName>
    </submittedName>
</protein>
<evidence type="ECO:0000256" key="1">
    <source>
        <dbReference type="ARBA" id="ARBA00004651"/>
    </source>
</evidence>
<gene>
    <name evidence="11" type="primary">yesM</name>
    <name evidence="11" type="ORF">GCM10010918_43650</name>
</gene>
<keyword evidence="5 9" id="KW-0812">Transmembrane</keyword>
<dbReference type="EMBL" id="BMHY01000010">
    <property type="protein sequence ID" value="GGG81622.1"/>
    <property type="molecule type" value="Genomic_DNA"/>
</dbReference>
<accession>A0A917M732</accession>
<comment type="subcellular location">
    <subcellularLocation>
        <location evidence="1">Cell membrane</location>
        <topology evidence="1">Multi-pass membrane protein</topology>
    </subcellularLocation>
</comment>
<evidence type="ECO:0000256" key="2">
    <source>
        <dbReference type="ARBA" id="ARBA00022475"/>
    </source>
</evidence>